<dbReference type="Gene3D" id="3.20.20.370">
    <property type="entry name" value="Glycoside hydrolase/deacetylase"/>
    <property type="match status" value="1"/>
</dbReference>
<dbReference type="Proteomes" id="UP000256708">
    <property type="component" value="Unassembled WGS sequence"/>
</dbReference>
<comment type="cofactor">
    <cofactor evidence="1">
        <name>Mg(2+)</name>
        <dbReference type="ChEBI" id="CHEBI:18420"/>
    </cofactor>
</comment>
<proteinExistence type="predicted"/>
<evidence type="ECO:0000256" key="4">
    <source>
        <dbReference type="ARBA" id="ARBA00022842"/>
    </source>
</evidence>
<gene>
    <name evidence="6" type="ORF">DXT99_10285</name>
</gene>
<dbReference type="InterPro" id="IPR011330">
    <property type="entry name" value="Glyco_hydro/deAcase_b/a-brl"/>
</dbReference>
<dbReference type="GO" id="GO:0005975">
    <property type="term" value="P:carbohydrate metabolic process"/>
    <property type="evidence" value="ECO:0007669"/>
    <property type="project" value="InterPro"/>
</dbReference>
<sequence>MLQLVQAQKSQTPTLLLRADDIGMNHAVNMGVKQLAETGIPFSASVMFACPWYQEAVEILKQHPQVAVGVHLTLNAEWKNYRWGPVAGRTAVPSLVDKEGYFLPSIEAFLKSDYKLEDVEKELTAQIERALNSGLKISYVDPHMGMALATPELRALTERLAKKYNLGISNYFGETYKSMWPVTVETKAKEFMDFANTLKPGSLNVVELHVAQSSPEMDVLVDMNSALMNTDDGKPRASQHRQMELNMLVSPEFLKLADKKFKLITYADLVKTNGLSSMRAPLPQ</sequence>
<dbReference type="OrthoDB" id="9774177at2"/>
<keyword evidence="5" id="KW-0119">Carbohydrate metabolism</keyword>
<keyword evidence="7" id="KW-1185">Reference proteome</keyword>
<evidence type="ECO:0000256" key="1">
    <source>
        <dbReference type="ARBA" id="ARBA00001946"/>
    </source>
</evidence>
<comment type="caution">
    <text evidence="6">The sequence shown here is derived from an EMBL/GenBank/DDBJ whole genome shotgun (WGS) entry which is preliminary data.</text>
</comment>
<dbReference type="GO" id="GO:0019213">
    <property type="term" value="F:deacetylase activity"/>
    <property type="evidence" value="ECO:0007669"/>
    <property type="project" value="TreeGrafter"/>
</dbReference>
<dbReference type="InterPro" id="IPR006879">
    <property type="entry name" value="YdjC-like"/>
</dbReference>
<evidence type="ECO:0000256" key="5">
    <source>
        <dbReference type="ARBA" id="ARBA00023277"/>
    </source>
</evidence>
<evidence type="ECO:0000256" key="3">
    <source>
        <dbReference type="ARBA" id="ARBA00022801"/>
    </source>
</evidence>
<dbReference type="SUPFAM" id="SSF88713">
    <property type="entry name" value="Glycoside hydrolase/deacetylase"/>
    <property type="match status" value="1"/>
</dbReference>
<keyword evidence="2" id="KW-0479">Metal-binding</keyword>
<reference evidence="7" key="1">
    <citation type="submission" date="2018-08" db="EMBL/GenBank/DDBJ databases">
        <authorList>
            <person name="Liu Z.-W."/>
            <person name="Du Z.-J."/>
        </authorList>
    </citation>
    <scope>NUCLEOTIDE SEQUENCE [LARGE SCALE GENOMIC DNA]</scope>
    <source>
        <strain evidence="7">H4X</strain>
    </source>
</reference>
<dbReference type="PANTHER" id="PTHR31609:SF1">
    <property type="entry name" value="CARBOHYDRATE DEACETYLASE"/>
    <property type="match status" value="1"/>
</dbReference>
<evidence type="ECO:0000256" key="2">
    <source>
        <dbReference type="ARBA" id="ARBA00022723"/>
    </source>
</evidence>
<name>A0A3D8LCX4_9BACT</name>
<dbReference type="Pfam" id="PF04794">
    <property type="entry name" value="YdjC"/>
    <property type="match status" value="1"/>
</dbReference>
<organism evidence="6 7">
    <name type="scientific">Pontibacter diazotrophicus</name>
    <dbReference type="NCBI Taxonomy" id="1400979"/>
    <lineage>
        <taxon>Bacteria</taxon>
        <taxon>Pseudomonadati</taxon>
        <taxon>Bacteroidota</taxon>
        <taxon>Cytophagia</taxon>
        <taxon>Cytophagales</taxon>
        <taxon>Hymenobacteraceae</taxon>
        <taxon>Pontibacter</taxon>
    </lineage>
</organism>
<evidence type="ECO:0000313" key="6">
    <source>
        <dbReference type="EMBL" id="RDV15257.1"/>
    </source>
</evidence>
<dbReference type="GO" id="GO:0046872">
    <property type="term" value="F:metal ion binding"/>
    <property type="evidence" value="ECO:0007669"/>
    <property type="project" value="UniProtKB-KW"/>
</dbReference>
<accession>A0A3D8LCX4</accession>
<evidence type="ECO:0000313" key="7">
    <source>
        <dbReference type="Proteomes" id="UP000256708"/>
    </source>
</evidence>
<dbReference type="AlphaFoldDB" id="A0A3D8LCX4"/>
<dbReference type="GO" id="GO:0016787">
    <property type="term" value="F:hydrolase activity"/>
    <property type="evidence" value="ECO:0007669"/>
    <property type="project" value="UniProtKB-KW"/>
</dbReference>
<keyword evidence="3" id="KW-0378">Hydrolase</keyword>
<dbReference type="EMBL" id="QRGR01000010">
    <property type="protein sequence ID" value="RDV15257.1"/>
    <property type="molecule type" value="Genomic_DNA"/>
</dbReference>
<protein>
    <submittedName>
        <fullName evidence="6">ChbG/HpnK family deacetylase</fullName>
    </submittedName>
</protein>
<keyword evidence="4" id="KW-0460">Magnesium</keyword>
<dbReference type="PANTHER" id="PTHR31609">
    <property type="entry name" value="YDJC DEACETYLASE FAMILY MEMBER"/>
    <property type="match status" value="1"/>
</dbReference>